<dbReference type="EMBL" id="WAEL01000011">
    <property type="protein sequence ID" value="NID13367.1"/>
    <property type="molecule type" value="Genomic_DNA"/>
</dbReference>
<dbReference type="EC" id="3.1.-.-" evidence="6"/>
<keyword evidence="5 6" id="KW-0234">DNA repair</keyword>
<dbReference type="Pfam" id="PF03852">
    <property type="entry name" value="Vsr"/>
    <property type="match status" value="1"/>
</dbReference>
<dbReference type="Gene3D" id="3.40.960.10">
    <property type="entry name" value="VSR Endonuclease"/>
    <property type="match status" value="1"/>
</dbReference>
<dbReference type="GO" id="GO:0004519">
    <property type="term" value="F:endonuclease activity"/>
    <property type="evidence" value="ECO:0007669"/>
    <property type="project" value="UniProtKB-KW"/>
</dbReference>
<keyword evidence="8" id="KW-1185">Reference proteome</keyword>
<comment type="similarity">
    <text evidence="6">Belongs to the vsr family.</text>
</comment>
<dbReference type="CDD" id="cd00221">
    <property type="entry name" value="Vsr"/>
    <property type="match status" value="1"/>
</dbReference>
<comment type="function">
    <text evidence="6">May nick specific sequences that contain T:G mispairs resulting from m5C-deamination.</text>
</comment>
<evidence type="ECO:0000256" key="3">
    <source>
        <dbReference type="ARBA" id="ARBA00022763"/>
    </source>
</evidence>
<dbReference type="SUPFAM" id="SSF52980">
    <property type="entry name" value="Restriction endonuclease-like"/>
    <property type="match status" value="1"/>
</dbReference>
<evidence type="ECO:0000313" key="7">
    <source>
        <dbReference type="EMBL" id="NID13367.1"/>
    </source>
</evidence>
<dbReference type="NCBIfam" id="TIGR00632">
    <property type="entry name" value="vsr"/>
    <property type="match status" value="1"/>
</dbReference>
<keyword evidence="1 6" id="KW-0540">Nuclease</keyword>
<evidence type="ECO:0000256" key="6">
    <source>
        <dbReference type="PIRNR" id="PIRNR018267"/>
    </source>
</evidence>
<comment type="caution">
    <text evidence="7">The sequence shown here is derived from an EMBL/GenBank/DDBJ whole genome shotgun (WGS) entry which is preliminary data.</text>
</comment>
<accession>A0ABX0QR70</accession>
<keyword evidence="4 6" id="KW-0378">Hydrolase</keyword>
<organism evidence="7 8">
    <name type="scientific">Fibrivirga algicola</name>
    <dbReference type="NCBI Taxonomy" id="2950420"/>
    <lineage>
        <taxon>Bacteria</taxon>
        <taxon>Pseudomonadati</taxon>
        <taxon>Bacteroidota</taxon>
        <taxon>Cytophagia</taxon>
        <taxon>Cytophagales</taxon>
        <taxon>Spirosomataceae</taxon>
        <taxon>Fibrivirga</taxon>
    </lineage>
</organism>
<keyword evidence="2 6" id="KW-0255">Endonuclease</keyword>
<evidence type="ECO:0000256" key="1">
    <source>
        <dbReference type="ARBA" id="ARBA00022722"/>
    </source>
</evidence>
<proteinExistence type="inferred from homology"/>
<dbReference type="InterPro" id="IPR011335">
    <property type="entry name" value="Restrct_endonuc-II-like"/>
</dbReference>
<reference evidence="7" key="1">
    <citation type="submission" date="2024-05" db="EMBL/GenBank/DDBJ databases">
        <authorList>
            <person name="Jung D.-H."/>
        </authorList>
    </citation>
    <scope>NUCLEOTIDE SEQUENCE</scope>
    <source>
        <strain evidence="7">JA-25</strain>
    </source>
</reference>
<name>A0ABX0QR70_9BACT</name>
<sequence>MTDEDVLPNTSRIMSSIKKKDSKPELLVRKFLFSLGFRYKLHDESLTGTPDIVLYSHGVVIFVDGCFWHGHAGCYKTPLTRKEFWENKIQNNIERDNHQRAMLEELGWRVFVIHECELAKGRRGTTYYNLLRFIDNDIYSE</sequence>
<evidence type="ECO:0000313" key="8">
    <source>
        <dbReference type="Proteomes" id="UP000606008"/>
    </source>
</evidence>
<dbReference type="PIRSF" id="PIRSF018267">
    <property type="entry name" value="VSR_endonuc"/>
    <property type="match status" value="1"/>
</dbReference>
<keyword evidence="3 6" id="KW-0227">DNA damage</keyword>
<evidence type="ECO:0000256" key="5">
    <source>
        <dbReference type="ARBA" id="ARBA00023204"/>
    </source>
</evidence>
<protein>
    <recommendedName>
        <fullName evidence="6">Very short patch repair endonuclease</fullName>
        <ecNumber evidence="6">3.1.-.-</ecNumber>
    </recommendedName>
</protein>
<gene>
    <name evidence="7" type="primary">vsr</name>
    <name evidence="7" type="ORF">F7231_24565</name>
</gene>
<dbReference type="Proteomes" id="UP000606008">
    <property type="component" value="Unassembled WGS sequence"/>
</dbReference>
<evidence type="ECO:0000256" key="2">
    <source>
        <dbReference type="ARBA" id="ARBA00022759"/>
    </source>
</evidence>
<evidence type="ECO:0000256" key="4">
    <source>
        <dbReference type="ARBA" id="ARBA00022801"/>
    </source>
</evidence>
<dbReference type="InterPro" id="IPR004603">
    <property type="entry name" value="DNA_mismatch_endonuc_vsr"/>
</dbReference>